<sequence>MATKIAAFWYVDTSTNVRVDRSEVGNVIADGTYSEELQPPHFKTVLADVTTIENGVVSVVEIATAVVLPMLIARGVAE</sequence>
<gene>
    <name evidence="1" type="ORF">UFOPK4179_01254</name>
</gene>
<proteinExistence type="predicted"/>
<dbReference type="AlphaFoldDB" id="A0A6J6AHS5"/>
<dbReference type="EMBL" id="CAETWZ010000159">
    <property type="protein sequence ID" value="CAB4368453.1"/>
    <property type="molecule type" value="Genomic_DNA"/>
</dbReference>
<accession>A0A6J6AHS5</accession>
<evidence type="ECO:0000313" key="1">
    <source>
        <dbReference type="EMBL" id="CAB4368453.1"/>
    </source>
</evidence>
<name>A0A6J6AHS5_9ZZZZ</name>
<protein>
    <submittedName>
        <fullName evidence="1">Unannotated protein</fullName>
    </submittedName>
</protein>
<organism evidence="1">
    <name type="scientific">freshwater metagenome</name>
    <dbReference type="NCBI Taxonomy" id="449393"/>
    <lineage>
        <taxon>unclassified sequences</taxon>
        <taxon>metagenomes</taxon>
        <taxon>ecological metagenomes</taxon>
    </lineage>
</organism>
<reference evidence="1" key="1">
    <citation type="submission" date="2020-05" db="EMBL/GenBank/DDBJ databases">
        <authorList>
            <person name="Chiriac C."/>
            <person name="Salcher M."/>
            <person name="Ghai R."/>
            <person name="Kavagutti S V."/>
        </authorList>
    </citation>
    <scope>NUCLEOTIDE SEQUENCE</scope>
</reference>